<proteinExistence type="inferred from homology"/>
<dbReference type="PANTHER" id="PTHR43301:SF3">
    <property type="entry name" value="ARABINAN ENDO-1,5-ALPHA-L-ARABINOSIDASE A-RELATED"/>
    <property type="match status" value="1"/>
</dbReference>
<dbReference type="PANTHER" id="PTHR43301">
    <property type="entry name" value="ARABINAN ENDO-1,5-ALPHA-L-ARABINOSIDASE"/>
    <property type="match status" value="1"/>
</dbReference>
<dbReference type="Proteomes" id="UP001236652">
    <property type="component" value="Chromosome"/>
</dbReference>
<reference evidence="4 5" key="1">
    <citation type="submission" date="2023-05" db="EMBL/GenBank/DDBJ databases">
        <title>Comparative genomics reveals the evidence of polycyclic aromatic hydrocarbons degradation in moderately halophilic genus Pontibacillus.</title>
        <authorList>
            <person name="Yang H."/>
            <person name="Qian Z."/>
        </authorList>
    </citation>
    <scope>NUCLEOTIDE SEQUENCE [LARGE SCALE GENOMIC DNA]</scope>
    <source>
        <strain evidence="5">HN14</strain>
    </source>
</reference>
<evidence type="ECO:0000256" key="3">
    <source>
        <dbReference type="SAM" id="SignalP"/>
    </source>
</evidence>
<dbReference type="InterPro" id="IPR023296">
    <property type="entry name" value="Glyco_hydro_beta-prop_sf"/>
</dbReference>
<dbReference type="EMBL" id="CP126446">
    <property type="protein sequence ID" value="WIF99427.1"/>
    <property type="molecule type" value="Genomic_DNA"/>
</dbReference>
<comment type="similarity">
    <text evidence="1 2">Belongs to the glycosyl hydrolase 68 family.</text>
</comment>
<evidence type="ECO:0000256" key="2">
    <source>
        <dbReference type="RuleBase" id="RU361220"/>
    </source>
</evidence>
<dbReference type="GO" id="GO:0016787">
    <property type="term" value="F:hydrolase activity"/>
    <property type="evidence" value="ECO:0007669"/>
    <property type="project" value="UniProtKB-KW"/>
</dbReference>
<organism evidence="4 5">
    <name type="scientific">Pontibacillus chungwhensis</name>
    <dbReference type="NCBI Taxonomy" id="265426"/>
    <lineage>
        <taxon>Bacteria</taxon>
        <taxon>Bacillati</taxon>
        <taxon>Bacillota</taxon>
        <taxon>Bacilli</taxon>
        <taxon>Bacillales</taxon>
        <taxon>Bacillaceae</taxon>
        <taxon>Pontibacillus</taxon>
    </lineage>
</organism>
<sequence length="852" mass="95630">MSKKKSTFTRLALTTALISSLFATSPMQSVKAETTSNTVTAEWTRQMAQNFERTSENTAPEIDADFKVVAEDLWIWDTWPLRNRDGSLAEINGYKVQFALTASKDYTWGGRHDHAVIRYFISEDGENWEVGGVAYDPEKAYGSRQWAGSAMMDDSGKVTLFYTASGRKENETAQNHFEQRLAKTELYMFEDNGEFSVENTGEHQILAEADGTYYETQDQKTGSIIYSFRDPWFFQDPATGEEYILFEGNTAGYEKSLDPSNIGDEEFRATHDVPEGSEDFNGNIGIAKATDKSLDNFELLPPLLEADGVNQQLERPHIVVKDGNYHLFTISHQFTFAPGLDDGIDGLYGFVNDSLRGDYKPMNDNGLVVANPESDPFQTYSWAVLPNENVISFINEFTDNGEAIKGGQFAPTLEINLDGENSEITGVLNEGEIEYPETEEDTTPAWSADALEEYKLTEETTAPNFDVKELDQMTEDYHVWDTWPLRNKDGSIAKVKGQYVLFSLTAPSDVLPGKRHDIAEIRYFTSKDGQNWELAGEVFEGDDALGSRQWAGSAMVENNEIHMFYTATGRKGEENLSYEQRLATASAKMTGQNGVTFKDWSEHQVILEPEGELYQTQEQSEAGDIAYTFRDPWFFQDPQTNEEYILFEANTPGTPLERARENHKPNEFATIFNGSIGIAKAMNDDYTEFEAQEPLLEAERVNQELERPHIVVEDGEYYLFTNTHKHKFGPGLAGEDGLYGFNADSLKGDYKPLNESGLVIANPEEDPFQAYSWMVIPNMNVLSFANFDNLNGLEIGDLGAQSEEYQFSHFGGTLAPTLQLDVDGMETSIEGTLEQGQLFESKNNGKAKGKNK</sequence>
<dbReference type="InterPro" id="IPR003469">
    <property type="entry name" value="Glyco_hydro_68"/>
</dbReference>
<evidence type="ECO:0000256" key="1">
    <source>
        <dbReference type="ARBA" id="ARBA00006775"/>
    </source>
</evidence>
<name>A0ABY8V0V9_9BACI</name>
<dbReference type="CDD" id="cd08997">
    <property type="entry name" value="GH68"/>
    <property type="match status" value="2"/>
</dbReference>
<keyword evidence="4" id="KW-0378">Hydrolase</keyword>
<dbReference type="Pfam" id="PF02435">
    <property type="entry name" value="Glyco_hydro_68"/>
    <property type="match status" value="2"/>
</dbReference>
<accession>A0ABY8V0V9</accession>
<feature type="chain" id="PRO_5046683988" evidence="3">
    <location>
        <begin position="33"/>
        <end position="852"/>
    </location>
</feature>
<keyword evidence="5" id="KW-1185">Reference proteome</keyword>
<gene>
    <name evidence="4" type="ORF">QNI29_07145</name>
</gene>
<dbReference type="Gene3D" id="2.115.10.20">
    <property type="entry name" value="Glycosyl hydrolase domain, family 43"/>
    <property type="match status" value="2"/>
</dbReference>
<protein>
    <submittedName>
        <fullName evidence="4">Glycoside hydrolase family 68 protein</fullName>
    </submittedName>
</protein>
<keyword evidence="3" id="KW-0732">Signal</keyword>
<dbReference type="SUPFAM" id="SSF75005">
    <property type="entry name" value="Arabinanase/levansucrase/invertase"/>
    <property type="match status" value="2"/>
</dbReference>
<evidence type="ECO:0000313" key="5">
    <source>
        <dbReference type="Proteomes" id="UP001236652"/>
    </source>
</evidence>
<feature type="signal peptide" evidence="3">
    <location>
        <begin position="1"/>
        <end position="32"/>
    </location>
</feature>
<evidence type="ECO:0000313" key="4">
    <source>
        <dbReference type="EMBL" id="WIF99427.1"/>
    </source>
</evidence>
<dbReference type="InterPro" id="IPR050727">
    <property type="entry name" value="GH43_arabinanases"/>
</dbReference>
<dbReference type="RefSeq" id="WP_231415695.1">
    <property type="nucleotide sequence ID" value="NZ_CP126446.1"/>
</dbReference>